<dbReference type="EMBL" id="JAYRBN010000053">
    <property type="protein sequence ID" value="KAL2743978.1"/>
    <property type="molecule type" value="Genomic_DNA"/>
</dbReference>
<dbReference type="Pfam" id="PF05253">
    <property type="entry name" value="zf-U11-48K"/>
    <property type="match status" value="2"/>
</dbReference>
<protein>
    <recommendedName>
        <fullName evidence="4">Proteasome subunit alpha type-4</fullName>
    </recommendedName>
</protein>
<comment type="caution">
    <text evidence="14">The sequence shown here is derived from an EMBL/GenBank/DDBJ whole genome shotgun (WGS) entry which is preliminary data.</text>
</comment>
<dbReference type="InterPro" id="IPR050115">
    <property type="entry name" value="Proteasome_alpha"/>
</dbReference>
<reference evidence="14 15" key="1">
    <citation type="journal article" date="2024" name="Ann. Entomol. Soc. Am.">
        <title>Genomic analyses of the southern and eastern yellowjacket wasps (Hymenoptera: Vespidae) reveal evolutionary signatures of social life.</title>
        <authorList>
            <person name="Catto M.A."/>
            <person name="Caine P.B."/>
            <person name="Orr S.E."/>
            <person name="Hunt B.G."/>
            <person name="Goodisman M.A.D."/>
        </authorList>
    </citation>
    <scope>NUCLEOTIDE SEQUENCE [LARGE SCALE GENOMIC DNA]</scope>
    <source>
        <strain evidence="14">232</strain>
        <tissue evidence="14">Head and thorax</tissue>
    </source>
</reference>
<dbReference type="PROSITE" id="PS00854">
    <property type="entry name" value="PROTEASOME_BETA_1"/>
    <property type="match status" value="1"/>
</dbReference>
<keyword evidence="5" id="KW-0963">Cytoplasm</keyword>
<evidence type="ECO:0000256" key="10">
    <source>
        <dbReference type="ARBA" id="ARBA00023242"/>
    </source>
</evidence>
<gene>
    <name evidence="14" type="ORF">V1477_007854</name>
</gene>
<accession>A0ABD2CFX2</accession>
<keyword evidence="7" id="KW-0863">Zinc-finger</keyword>
<evidence type="ECO:0000256" key="6">
    <source>
        <dbReference type="ARBA" id="ARBA00022723"/>
    </source>
</evidence>
<evidence type="ECO:0000256" key="4">
    <source>
        <dbReference type="ARBA" id="ARBA00021341"/>
    </source>
</evidence>
<evidence type="ECO:0000313" key="14">
    <source>
        <dbReference type="EMBL" id="KAL2743978.1"/>
    </source>
</evidence>
<feature type="domain" description="CHHC U11-48K-type" evidence="13">
    <location>
        <begin position="11"/>
        <end position="38"/>
    </location>
</feature>
<dbReference type="InterPro" id="IPR023332">
    <property type="entry name" value="Proteasome_alpha-type"/>
</dbReference>
<feature type="domain" description="CHHC U11-48K-type" evidence="13">
    <location>
        <begin position="43"/>
        <end position="70"/>
    </location>
</feature>
<dbReference type="FunFam" id="3.60.20.10:FF:000022">
    <property type="entry name" value="Proteasome subunit alpha type"/>
    <property type="match status" value="1"/>
</dbReference>
<evidence type="ECO:0000256" key="2">
    <source>
        <dbReference type="ARBA" id="ARBA00004123"/>
    </source>
</evidence>
<dbReference type="CDD" id="cd03752">
    <property type="entry name" value="proteasome_alpha_type_4"/>
    <property type="match status" value="1"/>
</dbReference>
<evidence type="ECO:0000256" key="3">
    <source>
        <dbReference type="ARBA" id="ARBA00004496"/>
    </source>
</evidence>
<dbReference type="InterPro" id="IPR016050">
    <property type="entry name" value="Proteasome_bsu_CS"/>
</dbReference>
<evidence type="ECO:0000256" key="1">
    <source>
        <dbReference type="ARBA" id="ARBA00002000"/>
    </source>
</evidence>
<comment type="similarity">
    <text evidence="11">Belongs to the peptidase T1A family.</text>
</comment>
<dbReference type="Pfam" id="PF10584">
    <property type="entry name" value="Proteasome_A_N"/>
    <property type="match status" value="1"/>
</dbReference>
<dbReference type="PROSITE" id="PS51475">
    <property type="entry name" value="PROTEASOME_ALPHA_2"/>
    <property type="match status" value="1"/>
</dbReference>
<feature type="compositionally biased region" description="Low complexity" evidence="12">
    <location>
        <begin position="300"/>
        <end position="313"/>
    </location>
</feature>
<evidence type="ECO:0000313" key="15">
    <source>
        <dbReference type="Proteomes" id="UP001607303"/>
    </source>
</evidence>
<dbReference type="GO" id="GO:0019773">
    <property type="term" value="C:proteasome core complex, alpha-subunit complex"/>
    <property type="evidence" value="ECO:0007669"/>
    <property type="project" value="UniProtKB-UniRule"/>
</dbReference>
<dbReference type="GO" id="GO:0005634">
    <property type="term" value="C:nucleus"/>
    <property type="evidence" value="ECO:0007669"/>
    <property type="project" value="UniProtKB-SubCell"/>
</dbReference>
<evidence type="ECO:0000259" key="13">
    <source>
        <dbReference type="PROSITE" id="PS51800"/>
    </source>
</evidence>
<evidence type="ECO:0000256" key="7">
    <source>
        <dbReference type="ARBA" id="ARBA00022771"/>
    </source>
</evidence>
<dbReference type="Gene3D" id="3.60.20.10">
    <property type="entry name" value="Glutamine Phosphoribosylpyrophosphate, subunit 1, domain 1"/>
    <property type="match status" value="1"/>
</dbReference>
<keyword evidence="8" id="KW-0862">Zinc</keyword>
<keyword evidence="6" id="KW-0479">Metal-binding</keyword>
<dbReference type="PROSITE" id="PS51800">
    <property type="entry name" value="ZF_CHHC_U11_48K"/>
    <property type="match status" value="2"/>
</dbReference>
<evidence type="ECO:0000256" key="12">
    <source>
        <dbReference type="SAM" id="MobiDB-lite"/>
    </source>
</evidence>
<keyword evidence="9 11" id="KW-0647">Proteasome</keyword>
<dbReference type="NCBIfam" id="NF003075">
    <property type="entry name" value="PRK03996.1"/>
    <property type="match status" value="1"/>
</dbReference>
<evidence type="ECO:0000256" key="8">
    <source>
        <dbReference type="ARBA" id="ARBA00022833"/>
    </source>
</evidence>
<dbReference type="Proteomes" id="UP001607303">
    <property type="component" value="Unassembled WGS sequence"/>
</dbReference>
<dbReference type="InterPro" id="IPR001353">
    <property type="entry name" value="Proteasome_sua/b"/>
</dbReference>
<dbReference type="InterPro" id="IPR029055">
    <property type="entry name" value="Ntn_hydrolases_N"/>
</dbReference>
<dbReference type="PANTHER" id="PTHR11599">
    <property type="entry name" value="PROTEASOME SUBUNIT ALPHA/BETA"/>
    <property type="match status" value="1"/>
</dbReference>
<sequence length="660" mass="74367">INLTDMAADDYITCPYDPSHRILKSRMSRHLMKCELNHPTIKLLTCPFNKIHRISPLQYEHHLSICENVGSVQRNYFENASSISADIIPVAKINELELPPSSENWDEDPEPPQSYLQNLDEKNMNFPLASCSKLKRKQLKLKEQERQSAVNITSTSSLRPQISKSIDKIERSLQSLEIESTDTECSKKKDKTIKKNEELIVFAETNLSSKEESITTHTKDTTIVKPSKSKDASIPKPSKDAPIVEPSTSYDIKMKNTGKTKTPTKKSSKSKDASIPKLSPSEVAPIVEPSTSNDTKIRNTGITKTPTKTTNEFTLDKSRNDKDIKKNFSIGRGVSNVCEIHRKLGISKKNFESQVMNSQSDVKSEEKRAEINDCKGIFVGYSEEDFNMDMSNIEDELTDIDVWYARRYDTRTTIFSPEGRLYQVEYAMEAISHAGTCLGILANDGILLAAERRNTNKLLDEVFFSEKIYKLNDDVVCSVAGITADANVLTNELRLIAQRYLLQYGEPIPCEQLVSWLCDVKQAYTQYGGKRPFGVSILYMGWDRHYGYQLYQSDPSGNYGGWKATCIGNNSAAAVSSLKQEYKEGETTLKDAMSLAIKVLSKTLDMNKLSADKVEMATLTRENGKTRIRILPANEVDALIEEHDRLEALAEQAKKEKQKL</sequence>
<feature type="region of interest" description="Disordered" evidence="12">
    <location>
        <begin position="209"/>
        <end position="313"/>
    </location>
</feature>
<keyword evidence="10" id="KW-0539">Nucleus</keyword>
<dbReference type="GO" id="GO:0005737">
    <property type="term" value="C:cytoplasm"/>
    <property type="evidence" value="ECO:0007669"/>
    <property type="project" value="UniProtKB-SubCell"/>
</dbReference>
<dbReference type="InterPro" id="IPR036236">
    <property type="entry name" value="Znf_C2H2_sf"/>
</dbReference>
<dbReference type="PROSITE" id="PS00388">
    <property type="entry name" value="PROTEASOME_ALPHA_1"/>
    <property type="match status" value="1"/>
</dbReference>
<evidence type="ECO:0000256" key="5">
    <source>
        <dbReference type="ARBA" id="ARBA00022490"/>
    </source>
</evidence>
<dbReference type="InterPro" id="IPR022776">
    <property type="entry name" value="TRM13/UPF0224_CHHC_Znf_dom"/>
</dbReference>
<proteinExistence type="inferred from homology"/>
<evidence type="ECO:0000256" key="11">
    <source>
        <dbReference type="PROSITE-ProRule" id="PRU00808"/>
    </source>
</evidence>
<feature type="compositionally biased region" description="Basic residues" evidence="12">
    <location>
        <begin position="256"/>
        <end position="268"/>
    </location>
</feature>
<dbReference type="Pfam" id="PF00227">
    <property type="entry name" value="Proteasome"/>
    <property type="match status" value="1"/>
</dbReference>
<feature type="non-terminal residue" evidence="14">
    <location>
        <position position="1"/>
    </location>
</feature>
<name>A0ABD2CFX2_VESMC</name>
<dbReference type="InterPro" id="IPR000426">
    <property type="entry name" value="Proteasome_asu_N"/>
</dbReference>
<feature type="compositionally biased region" description="Basic and acidic residues" evidence="12">
    <location>
        <begin position="209"/>
        <end position="239"/>
    </location>
</feature>
<keyword evidence="15" id="KW-1185">Reference proteome</keyword>
<comment type="function">
    <text evidence="1">The proteasome is a multicatalytic proteinase complex which is characterized by its ability to cleave peptides with Arg, Phe, Tyr, Leu, and Glu adjacent to the leaving group at neutral or slightly basic pH. The proteasome has an ATP-dependent proteolytic activity.</text>
</comment>
<organism evidence="14 15">
    <name type="scientific">Vespula maculifrons</name>
    <name type="common">Eastern yellow jacket</name>
    <name type="synonym">Wasp</name>
    <dbReference type="NCBI Taxonomy" id="7453"/>
    <lineage>
        <taxon>Eukaryota</taxon>
        <taxon>Metazoa</taxon>
        <taxon>Ecdysozoa</taxon>
        <taxon>Arthropoda</taxon>
        <taxon>Hexapoda</taxon>
        <taxon>Insecta</taxon>
        <taxon>Pterygota</taxon>
        <taxon>Neoptera</taxon>
        <taxon>Endopterygota</taxon>
        <taxon>Hymenoptera</taxon>
        <taxon>Apocrita</taxon>
        <taxon>Aculeata</taxon>
        <taxon>Vespoidea</taxon>
        <taxon>Vespidae</taxon>
        <taxon>Vespinae</taxon>
        <taxon>Vespula</taxon>
    </lineage>
</organism>
<dbReference type="GO" id="GO:0008270">
    <property type="term" value="F:zinc ion binding"/>
    <property type="evidence" value="ECO:0007669"/>
    <property type="project" value="UniProtKB-KW"/>
</dbReference>
<dbReference type="AlphaFoldDB" id="A0ABD2CFX2"/>
<evidence type="ECO:0000256" key="9">
    <source>
        <dbReference type="ARBA" id="ARBA00022942"/>
    </source>
</evidence>
<dbReference type="SUPFAM" id="SSF56235">
    <property type="entry name" value="N-terminal nucleophile aminohydrolases (Ntn hydrolases)"/>
    <property type="match status" value="1"/>
</dbReference>
<dbReference type="SMART" id="SM00948">
    <property type="entry name" value="Proteasome_A_N"/>
    <property type="match status" value="1"/>
</dbReference>
<dbReference type="SUPFAM" id="SSF57667">
    <property type="entry name" value="beta-beta-alpha zinc fingers"/>
    <property type="match status" value="1"/>
</dbReference>
<comment type="subcellular location">
    <subcellularLocation>
        <location evidence="3">Cytoplasm</location>
    </subcellularLocation>
    <subcellularLocation>
        <location evidence="2">Nucleus</location>
    </subcellularLocation>
</comment>